<dbReference type="SUPFAM" id="SSF142906">
    <property type="entry name" value="YjbR-like"/>
    <property type="match status" value="1"/>
</dbReference>
<evidence type="ECO:0000313" key="1">
    <source>
        <dbReference type="EMBL" id="RLK10701.1"/>
    </source>
</evidence>
<dbReference type="Pfam" id="PF04237">
    <property type="entry name" value="YjbR"/>
    <property type="match status" value="1"/>
</dbReference>
<dbReference type="Gene3D" id="3.90.1150.30">
    <property type="match status" value="1"/>
</dbReference>
<dbReference type="InterPro" id="IPR038056">
    <property type="entry name" value="YjbR-like_sf"/>
</dbReference>
<keyword evidence="1" id="KW-0238">DNA-binding</keyword>
<gene>
    <name evidence="1" type="ORF">CLV75_0681</name>
</gene>
<sequence length="126" mass="13670">MSFACGIGTLPLMSREYVNSICAELPGAELSDPWGGGHDAWKVGGKMFACVGSVGDGVSVKTPDIETAQMLIDAGVGIKAPYFHRSWVCLPWSTDFEEMSHRLVSSYDIIRASLPKKVQATLTDRF</sequence>
<accession>A0A497ZQX7</accession>
<dbReference type="EMBL" id="RCCT01000001">
    <property type="protein sequence ID" value="RLK10701.1"/>
    <property type="molecule type" value="Genomic_DNA"/>
</dbReference>
<dbReference type="AlphaFoldDB" id="A0A497ZQX7"/>
<comment type="caution">
    <text evidence="1">The sequence shown here is derived from an EMBL/GenBank/DDBJ whole genome shotgun (WGS) entry which is preliminary data.</text>
</comment>
<organism evidence="1 2">
    <name type="scientific">Ruegeria conchae</name>
    <dbReference type="NCBI Taxonomy" id="981384"/>
    <lineage>
        <taxon>Bacteria</taxon>
        <taxon>Pseudomonadati</taxon>
        <taxon>Pseudomonadota</taxon>
        <taxon>Alphaproteobacteria</taxon>
        <taxon>Rhodobacterales</taxon>
        <taxon>Roseobacteraceae</taxon>
        <taxon>Ruegeria</taxon>
    </lineage>
</organism>
<evidence type="ECO:0000313" key="2">
    <source>
        <dbReference type="Proteomes" id="UP000271700"/>
    </source>
</evidence>
<reference evidence="1 2" key="1">
    <citation type="submission" date="2018-10" db="EMBL/GenBank/DDBJ databases">
        <title>Genomic Encyclopedia of Archaeal and Bacterial Type Strains, Phase II (KMG-II): from individual species to whole genera.</title>
        <authorList>
            <person name="Goeker M."/>
        </authorList>
    </citation>
    <scope>NUCLEOTIDE SEQUENCE [LARGE SCALE GENOMIC DNA]</scope>
    <source>
        <strain evidence="1 2">DSM 29317</strain>
    </source>
</reference>
<dbReference type="Proteomes" id="UP000271700">
    <property type="component" value="Unassembled WGS sequence"/>
</dbReference>
<protein>
    <submittedName>
        <fullName evidence="1">Putative DNA-binding protein (MmcQ/YjbR family)</fullName>
    </submittedName>
</protein>
<dbReference type="GO" id="GO:0003677">
    <property type="term" value="F:DNA binding"/>
    <property type="evidence" value="ECO:0007669"/>
    <property type="project" value="UniProtKB-KW"/>
</dbReference>
<name>A0A497ZQX7_9RHOB</name>
<dbReference type="InterPro" id="IPR058532">
    <property type="entry name" value="YjbR/MT2646/Rv2570-like"/>
</dbReference>
<dbReference type="STRING" id="981384.GCA_000192475_03352"/>
<keyword evidence="2" id="KW-1185">Reference proteome</keyword>
<proteinExistence type="predicted"/>